<feature type="transmembrane region" description="Helical" evidence="2">
    <location>
        <begin position="248"/>
        <end position="271"/>
    </location>
</feature>
<gene>
    <name evidence="3" type="ORF">OAUR00152_LOCUS20340</name>
</gene>
<reference evidence="3" key="1">
    <citation type="submission" date="2021-01" db="EMBL/GenBank/DDBJ databases">
        <authorList>
            <person name="Corre E."/>
            <person name="Pelletier E."/>
            <person name="Niang G."/>
            <person name="Scheremetjew M."/>
            <person name="Finn R."/>
            <person name="Kale V."/>
            <person name="Holt S."/>
            <person name="Cochrane G."/>
            <person name="Meng A."/>
            <person name="Brown T."/>
            <person name="Cohen L."/>
        </authorList>
    </citation>
    <scope>NUCLEOTIDE SEQUENCE</scope>
    <source>
        <strain evidence="3">Isolate 1302-5</strain>
    </source>
</reference>
<feature type="compositionally biased region" description="Low complexity" evidence="1">
    <location>
        <begin position="196"/>
        <end position="205"/>
    </location>
</feature>
<accession>A0A7S4J387</accession>
<dbReference type="AlphaFoldDB" id="A0A7S4J387"/>
<feature type="compositionally biased region" description="Basic residues" evidence="1">
    <location>
        <begin position="357"/>
        <end position="367"/>
    </location>
</feature>
<evidence type="ECO:0000256" key="1">
    <source>
        <dbReference type="SAM" id="MobiDB-lite"/>
    </source>
</evidence>
<sequence length="422" mass="45404">MEAMLAEEKVAAVAAGVRFIEKERPIVIARVIRRLKAEDDVEEPKHNIACPTAAVSGTKAMQTTNDEEVVANRIGDQFKSRGKENLLTRYINDLKRALANDGNKERGDVTTKCGARDDDEDEATVDSSLMDLSESEAGTSLSDSDNFDVEVIEEEVIPAEESSMLPHWPRLNEEVCLQSNEADDDGKTTHNEEADNSNNYSSNGSNDEKKPELERRTSLLQNIVEDFNPNKGDQKILRAIGRTATVNAAVLVTAATGGAAGAVGFATGGAITGKRMFDGLAKQDEKEITKSLAVYGCATGASVAGQAITGALMIGVVGASLPLAGAVAFGVGCVSGISAGALSEFTVDSVMDKMKSMRKRGVRRRRKSTDGRMERSESDGALLLNAGRHDAYQDTLLSRNFDSLAKQEEVEESMRRSQSCRF</sequence>
<feature type="region of interest" description="Disordered" evidence="1">
    <location>
        <begin position="181"/>
        <end position="213"/>
    </location>
</feature>
<feature type="region of interest" description="Disordered" evidence="1">
    <location>
        <begin position="101"/>
        <end position="147"/>
    </location>
</feature>
<organism evidence="3">
    <name type="scientific">Odontella aurita</name>
    <dbReference type="NCBI Taxonomy" id="265563"/>
    <lineage>
        <taxon>Eukaryota</taxon>
        <taxon>Sar</taxon>
        <taxon>Stramenopiles</taxon>
        <taxon>Ochrophyta</taxon>
        <taxon>Bacillariophyta</taxon>
        <taxon>Mediophyceae</taxon>
        <taxon>Biddulphiophycidae</taxon>
        <taxon>Eupodiscales</taxon>
        <taxon>Odontellaceae</taxon>
        <taxon>Odontella</taxon>
    </lineage>
</organism>
<dbReference type="EMBL" id="HBKQ01029920">
    <property type="protein sequence ID" value="CAE2249104.1"/>
    <property type="molecule type" value="Transcribed_RNA"/>
</dbReference>
<feature type="compositionally biased region" description="Basic and acidic residues" evidence="1">
    <location>
        <begin position="368"/>
        <end position="378"/>
    </location>
</feature>
<feature type="region of interest" description="Disordered" evidence="1">
    <location>
        <begin position="357"/>
        <end position="379"/>
    </location>
</feature>
<evidence type="ECO:0000313" key="3">
    <source>
        <dbReference type="EMBL" id="CAE2249104.1"/>
    </source>
</evidence>
<keyword evidence="2" id="KW-0472">Membrane</keyword>
<keyword evidence="2" id="KW-0812">Transmembrane</keyword>
<protein>
    <submittedName>
        <fullName evidence="3">Uncharacterized protein</fullName>
    </submittedName>
</protein>
<feature type="transmembrane region" description="Helical" evidence="2">
    <location>
        <begin position="323"/>
        <end position="347"/>
    </location>
</feature>
<name>A0A7S4J387_9STRA</name>
<keyword evidence="2" id="KW-1133">Transmembrane helix</keyword>
<proteinExistence type="predicted"/>
<feature type="transmembrane region" description="Helical" evidence="2">
    <location>
        <begin position="292"/>
        <end position="317"/>
    </location>
</feature>
<evidence type="ECO:0000256" key="2">
    <source>
        <dbReference type="SAM" id="Phobius"/>
    </source>
</evidence>